<sequence>MMQIEFFKNKLMDTVVWLIVILMTLCCLLPLLNTLAISFSNNSAANANQVGILPVGFTLSSYKKLLEDNQFWRSAWISVLRVVLGTGLNMLMMILLAYPLSKSKNRFASRDIYMKLVIFAMLFNGGLIPGYIIVSKLHLLNTIWALVLPGAVPVFNVILLMNFMKGLPEALEEAAVIDGASEWTILTRVVLPISKPGLATVALFCIVNHWNDYFQGLIYMRTPSKYPLQTYIQQLTIDVSQIADPQQLIYFMTISTRTLNAAKIVVATVPLLVIYPFLQRYFVTGIVIGAVKE</sequence>
<dbReference type="InterPro" id="IPR000515">
    <property type="entry name" value="MetI-like"/>
</dbReference>
<keyword evidence="4 7" id="KW-0812">Transmembrane</keyword>
<evidence type="ECO:0000256" key="7">
    <source>
        <dbReference type="RuleBase" id="RU363032"/>
    </source>
</evidence>
<evidence type="ECO:0000256" key="6">
    <source>
        <dbReference type="ARBA" id="ARBA00023136"/>
    </source>
</evidence>
<dbReference type="CDD" id="cd06261">
    <property type="entry name" value="TM_PBP2"/>
    <property type="match status" value="1"/>
</dbReference>
<keyword evidence="3" id="KW-1003">Cell membrane</keyword>
<keyword evidence="2 7" id="KW-0813">Transport</keyword>
<evidence type="ECO:0000256" key="2">
    <source>
        <dbReference type="ARBA" id="ARBA00022448"/>
    </source>
</evidence>
<dbReference type="PROSITE" id="PS50928">
    <property type="entry name" value="ABC_TM1"/>
    <property type="match status" value="1"/>
</dbReference>
<dbReference type="Gene3D" id="1.10.3720.10">
    <property type="entry name" value="MetI-like"/>
    <property type="match status" value="1"/>
</dbReference>
<feature type="transmembrane region" description="Helical" evidence="7">
    <location>
        <begin position="139"/>
        <end position="161"/>
    </location>
</feature>
<reference evidence="9 10" key="1">
    <citation type="submission" date="2022-06" db="EMBL/GenBank/DDBJ databases">
        <title>Isolation of gut microbiota from human fecal samples.</title>
        <authorList>
            <person name="Pamer E.G."/>
            <person name="Barat B."/>
            <person name="Waligurski E."/>
            <person name="Medina S."/>
            <person name="Paddock L."/>
            <person name="Mostad J."/>
        </authorList>
    </citation>
    <scope>NUCLEOTIDE SEQUENCE [LARGE SCALE GENOMIC DNA]</scope>
    <source>
        <strain evidence="9 10">DFI.9.73</strain>
    </source>
</reference>
<evidence type="ECO:0000256" key="5">
    <source>
        <dbReference type="ARBA" id="ARBA00022989"/>
    </source>
</evidence>
<keyword evidence="10" id="KW-1185">Reference proteome</keyword>
<evidence type="ECO:0000313" key="9">
    <source>
        <dbReference type="EMBL" id="MCQ4841855.1"/>
    </source>
</evidence>
<protein>
    <submittedName>
        <fullName evidence="9">Carbohydrate ABC transporter permease</fullName>
    </submittedName>
</protein>
<evidence type="ECO:0000256" key="4">
    <source>
        <dbReference type="ARBA" id="ARBA00022692"/>
    </source>
</evidence>
<dbReference type="InterPro" id="IPR035906">
    <property type="entry name" value="MetI-like_sf"/>
</dbReference>
<dbReference type="Proteomes" id="UP001524473">
    <property type="component" value="Unassembled WGS sequence"/>
</dbReference>
<gene>
    <name evidence="9" type="ORF">NE695_18305</name>
</gene>
<keyword evidence="6 7" id="KW-0472">Membrane</keyword>
<feature type="transmembrane region" description="Helical" evidence="7">
    <location>
        <begin position="71"/>
        <end position="100"/>
    </location>
</feature>
<dbReference type="PANTHER" id="PTHR43744">
    <property type="entry name" value="ABC TRANSPORTER PERMEASE PROTEIN MG189-RELATED-RELATED"/>
    <property type="match status" value="1"/>
</dbReference>
<proteinExistence type="inferred from homology"/>
<dbReference type="PANTHER" id="PTHR43744:SF9">
    <property type="entry name" value="POLYGALACTURONAN_RHAMNOGALACTURONAN TRANSPORT SYSTEM PERMEASE PROTEIN YTCP"/>
    <property type="match status" value="1"/>
</dbReference>
<feature type="transmembrane region" description="Helical" evidence="7">
    <location>
        <begin position="112"/>
        <end position="133"/>
    </location>
</feature>
<dbReference type="Pfam" id="PF00528">
    <property type="entry name" value="BPD_transp_1"/>
    <property type="match status" value="1"/>
</dbReference>
<feature type="domain" description="ABC transmembrane type-1" evidence="8">
    <location>
        <begin position="75"/>
        <end position="275"/>
    </location>
</feature>
<evidence type="ECO:0000313" key="10">
    <source>
        <dbReference type="Proteomes" id="UP001524473"/>
    </source>
</evidence>
<evidence type="ECO:0000256" key="1">
    <source>
        <dbReference type="ARBA" id="ARBA00004651"/>
    </source>
</evidence>
<keyword evidence="5 7" id="KW-1133">Transmembrane helix</keyword>
<dbReference type="SUPFAM" id="SSF161098">
    <property type="entry name" value="MetI-like"/>
    <property type="match status" value="1"/>
</dbReference>
<name>A0ABT1S4J7_9FIRM</name>
<comment type="caution">
    <text evidence="9">The sequence shown here is derived from an EMBL/GenBank/DDBJ whole genome shotgun (WGS) entry which is preliminary data.</text>
</comment>
<accession>A0ABT1S4J7</accession>
<evidence type="ECO:0000259" key="8">
    <source>
        <dbReference type="PROSITE" id="PS50928"/>
    </source>
</evidence>
<comment type="subcellular location">
    <subcellularLocation>
        <location evidence="1 7">Cell membrane</location>
        <topology evidence="1 7">Multi-pass membrane protein</topology>
    </subcellularLocation>
</comment>
<organism evidence="9 10">
    <name type="scientific">Neglectibacter timonensis</name>
    <dbReference type="NCBI Taxonomy" id="1776382"/>
    <lineage>
        <taxon>Bacteria</taxon>
        <taxon>Bacillati</taxon>
        <taxon>Bacillota</taxon>
        <taxon>Clostridia</taxon>
        <taxon>Eubacteriales</taxon>
        <taxon>Oscillospiraceae</taxon>
        <taxon>Neglectibacter</taxon>
    </lineage>
</organism>
<dbReference type="EMBL" id="JANFZH010000099">
    <property type="protein sequence ID" value="MCQ4841855.1"/>
    <property type="molecule type" value="Genomic_DNA"/>
</dbReference>
<comment type="similarity">
    <text evidence="7">Belongs to the binding-protein-dependent transport system permease family.</text>
</comment>
<evidence type="ECO:0000256" key="3">
    <source>
        <dbReference type="ARBA" id="ARBA00022475"/>
    </source>
</evidence>